<proteinExistence type="predicted"/>
<keyword evidence="1" id="KW-0732">Signal</keyword>
<dbReference type="RefSeq" id="WP_237361589.1">
    <property type="nucleotide sequence ID" value="NZ_CAKLDM010000002.1"/>
</dbReference>
<evidence type="ECO:0000313" key="2">
    <source>
        <dbReference type="EMBL" id="CAH0539612.1"/>
    </source>
</evidence>
<feature type="signal peptide" evidence="1">
    <location>
        <begin position="1"/>
        <end position="20"/>
    </location>
</feature>
<protein>
    <recommendedName>
        <fullName evidence="4">Solute-binding protein family 3/N-terminal domain-containing protein</fullName>
    </recommendedName>
</protein>
<evidence type="ECO:0000256" key="1">
    <source>
        <dbReference type="SAM" id="SignalP"/>
    </source>
</evidence>
<gene>
    <name evidence="2" type="ORF">VMF7928_02287</name>
</gene>
<comment type="caution">
    <text evidence="2">The sequence shown here is derived from an EMBL/GenBank/DDBJ whole genome shotgun (WGS) entry which is preliminary data.</text>
</comment>
<reference evidence="2" key="1">
    <citation type="submission" date="2021-11" db="EMBL/GenBank/DDBJ databases">
        <authorList>
            <person name="Rodrigo-Torres L."/>
            <person name="Arahal R. D."/>
            <person name="Lucena T."/>
        </authorList>
    </citation>
    <scope>NUCLEOTIDE SEQUENCE</scope>
    <source>
        <strain evidence="2">CECT 7928</strain>
    </source>
</reference>
<dbReference type="SUPFAM" id="SSF53850">
    <property type="entry name" value="Periplasmic binding protein-like II"/>
    <property type="match status" value="1"/>
</dbReference>
<accession>A0ABN8E307</accession>
<organism evidence="2 3">
    <name type="scientific">Vibrio marisflavi CECT 7928</name>
    <dbReference type="NCBI Taxonomy" id="634439"/>
    <lineage>
        <taxon>Bacteria</taxon>
        <taxon>Pseudomonadati</taxon>
        <taxon>Pseudomonadota</taxon>
        <taxon>Gammaproteobacteria</taxon>
        <taxon>Vibrionales</taxon>
        <taxon>Vibrionaceae</taxon>
        <taxon>Vibrio</taxon>
    </lineage>
</organism>
<evidence type="ECO:0000313" key="3">
    <source>
        <dbReference type="Proteomes" id="UP000838748"/>
    </source>
</evidence>
<dbReference type="Proteomes" id="UP000838748">
    <property type="component" value="Unassembled WGS sequence"/>
</dbReference>
<dbReference type="EMBL" id="CAKLDM010000002">
    <property type="protein sequence ID" value="CAH0539612.1"/>
    <property type="molecule type" value="Genomic_DNA"/>
</dbReference>
<dbReference type="Gene3D" id="3.40.190.10">
    <property type="entry name" value="Periplasmic binding protein-like II"/>
    <property type="match status" value="2"/>
</dbReference>
<feature type="chain" id="PRO_5046296916" description="Solute-binding protein family 3/N-terminal domain-containing protein" evidence="1">
    <location>
        <begin position="21"/>
        <end position="244"/>
    </location>
</feature>
<keyword evidence="3" id="KW-1185">Reference proteome</keyword>
<evidence type="ECO:0008006" key="4">
    <source>
        <dbReference type="Google" id="ProtNLM"/>
    </source>
</evidence>
<name>A0ABN8E307_9VIBR</name>
<sequence>MKRAAFLAALSLSFSLSAQADDVCQDEITMLYHERIPYVMKYRNSIEGVTGTPAVQAFENAGIQVDWQETPVKRQLIHIRNNTGCTCSVGWFKNKEREVFARYSKPIYQDKPQVAITSSKDKQLEPGKTLEHTLKNEKLTLLVKDGYSYGKYIDEKVQQVKPNTYTVSYENIKMLSLIYHQRYDYFFIAPEEVDPLVEASSFTSNDFKVVNFSDMPAGEKRYILCSMKVPQSTMNRLNSYIPDI</sequence>